<accession>A0ABT3GEB7</accession>
<name>A0ABT3GEB7_9BACT</name>
<keyword evidence="1" id="KW-0472">Membrane</keyword>
<dbReference type="RefSeq" id="WP_264486067.1">
    <property type="nucleotide sequence ID" value="NZ_JAPDDT010000002.1"/>
</dbReference>
<sequence>MIRPWYRSRLFWLGVPGFFFFLWAWGKANTTKVVTYLGPGCGWAASGYGKFLWFAVETTGDELVALDLREGEASEVSDELEYYNSSFPSFAVPRFHTSVSSHPSPAPPWFPPPRWQAERLDNGSSYWFLSLPYWLLIAGYTGIWLVGLGGWQRRKAHLVEPSATPPP</sequence>
<evidence type="ECO:0000256" key="1">
    <source>
        <dbReference type="SAM" id="Phobius"/>
    </source>
</evidence>
<evidence type="ECO:0008006" key="4">
    <source>
        <dbReference type="Google" id="ProtNLM"/>
    </source>
</evidence>
<protein>
    <recommendedName>
        <fullName evidence="4">DUF3592 domain-containing protein</fullName>
    </recommendedName>
</protein>
<organism evidence="2 3">
    <name type="scientific">Luteolibacter arcticus</name>
    <dbReference type="NCBI Taxonomy" id="1581411"/>
    <lineage>
        <taxon>Bacteria</taxon>
        <taxon>Pseudomonadati</taxon>
        <taxon>Verrucomicrobiota</taxon>
        <taxon>Verrucomicrobiia</taxon>
        <taxon>Verrucomicrobiales</taxon>
        <taxon>Verrucomicrobiaceae</taxon>
        <taxon>Luteolibacter</taxon>
    </lineage>
</organism>
<keyword evidence="3" id="KW-1185">Reference proteome</keyword>
<dbReference type="EMBL" id="JAPDDT010000002">
    <property type="protein sequence ID" value="MCW1921957.1"/>
    <property type="molecule type" value="Genomic_DNA"/>
</dbReference>
<keyword evidence="1" id="KW-0812">Transmembrane</keyword>
<evidence type="ECO:0000313" key="3">
    <source>
        <dbReference type="Proteomes" id="UP001320876"/>
    </source>
</evidence>
<evidence type="ECO:0000313" key="2">
    <source>
        <dbReference type="EMBL" id="MCW1921957.1"/>
    </source>
</evidence>
<comment type="caution">
    <text evidence="2">The sequence shown here is derived from an EMBL/GenBank/DDBJ whole genome shotgun (WGS) entry which is preliminary data.</text>
</comment>
<dbReference type="Proteomes" id="UP001320876">
    <property type="component" value="Unassembled WGS sequence"/>
</dbReference>
<proteinExistence type="predicted"/>
<gene>
    <name evidence="2" type="ORF">OKA05_05295</name>
</gene>
<reference evidence="2 3" key="1">
    <citation type="submission" date="2022-10" db="EMBL/GenBank/DDBJ databases">
        <title>Luteolibacter arcticus strain CCTCC AB 2014275, whole genome shotgun sequencing project.</title>
        <authorList>
            <person name="Zhao G."/>
            <person name="Shen L."/>
        </authorList>
    </citation>
    <scope>NUCLEOTIDE SEQUENCE [LARGE SCALE GENOMIC DNA]</scope>
    <source>
        <strain evidence="2 3">CCTCC AB 2014275</strain>
    </source>
</reference>
<feature type="transmembrane region" description="Helical" evidence="1">
    <location>
        <begin position="131"/>
        <end position="151"/>
    </location>
</feature>
<keyword evidence="1" id="KW-1133">Transmembrane helix</keyword>